<dbReference type="InterPro" id="IPR005094">
    <property type="entry name" value="Endonuclease_MobA/VirD2"/>
</dbReference>
<comment type="caution">
    <text evidence="3">The sequence shown here is derived from an EMBL/GenBank/DDBJ whole genome shotgun (WGS) entry which is preliminary data.</text>
</comment>
<dbReference type="AlphaFoldDB" id="A0A4R4P0Q3"/>
<dbReference type="Pfam" id="PF03432">
    <property type="entry name" value="Relaxase"/>
    <property type="match status" value="1"/>
</dbReference>
<evidence type="ECO:0000256" key="1">
    <source>
        <dbReference type="SAM" id="MobiDB-lite"/>
    </source>
</evidence>
<organism evidence="3 4">
    <name type="scientific">Actinomadura bangladeshensis</name>
    <dbReference type="NCBI Taxonomy" id="453573"/>
    <lineage>
        <taxon>Bacteria</taxon>
        <taxon>Bacillati</taxon>
        <taxon>Actinomycetota</taxon>
        <taxon>Actinomycetes</taxon>
        <taxon>Streptosporangiales</taxon>
        <taxon>Thermomonosporaceae</taxon>
        <taxon>Actinomadura</taxon>
    </lineage>
</organism>
<name>A0A4R4P0Q3_9ACTN</name>
<evidence type="ECO:0000259" key="2">
    <source>
        <dbReference type="Pfam" id="PF03432"/>
    </source>
</evidence>
<dbReference type="RefSeq" id="WP_131939939.1">
    <property type="nucleotide sequence ID" value="NZ_BAAAMX010000037.1"/>
</dbReference>
<feature type="domain" description="MobA/VirD2-like nuclease" evidence="2">
    <location>
        <begin position="71"/>
        <end position="166"/>
    </location>
</feature>
<accession>A0A4R4P0Q3</accession>
<evidence type="ECO:0000313" key="3">
    <source>
        <dbReference type="EMBL" id="TDC15084.1"/>
    </source>
</evidence>
<feature type="region of interest" description="Disordered" evidence="1">
    <location>
        <begin position="171"/>
        <end position="196"/>
    </location>
</feature>
<feature type="compositionally biased region" description="Basic and acidic residues" evidence="1">
    <location>
        <begin position="181"/>
        <end position="196"/>
    </location>
</feature>
<keyword evidence="4" id="KW-1185">Reference proteome</keyword>
<proteinExistence type="predicted"/>
<protein>
    <submittedName>
        <fullName evidence="3">Relaxase</fullName>
    </submittedName>
</protein>
<reference evidence="3 4" key="1">
    <citation type="submission" date="2019-03" db="EMBL/GenBank/DDBJ databases">
        <title>Draft genome sequences of novel Actinobacteria.</title>
        <authorList>
            <person name="Sahin N."/>
            <person name="Ay H."/>
            <person name="Saygin H."/>
        </authorList>
    </citation>
    <scope>NUCLEOTIDE SEQUENCE [LARGE SCALE GENOMIC DNA]</scope>
    <source>
        <strain evidence="3 4">DSM 45347</strain>
    </source>
</reference>
<dbReference type="EMBL" id="SMJW01000072">
    <property type="protein sequence ID" value="TDC15084.1"/>
    <property type="molecule type" value="Genomic_DNA"/>
</dbReference>
<dbReference type="OrthoDB" id="4382201at2"/>
<sequence length="515" mass="56189">MIAKVTRGVDVGNLLRYLYGPGKRNEHTDPHIVAGYRHPAALEPARRANGKRNLRPLAEALRSPLETMRRSRPAAPVWQCSLRTAPTDRALTDEEWADVAEELMHQTGIAPRDDPDACRWIAVRHAKDHIHVVATLGREDGRRPNINRDFLKAREACQVVEQRYGLCRTAPADRTAAPRPSRPELERAQRAGLEEPPRVALRRHVAAVAAASDSEEAFFAGLRERGLAVRLRFSVRTPGEVTGYAVAVPDYSNSAGEPVFFSGGKLAADLTLPKLRHKWTDGAPRRPAAASRRWTPGSSADHEVRAAAYREAARAAGTAAWQMRSLHDPGVRADLAAAASDVLHTAADITGNRELAKAADAYDRAAREPYGRLPPVTPYGSALRAVARTLAITNVGWGDRREQKRDLTVDLLFLIANLADLIESAAEHRLAQQRLAQADAARRAAERLNAVRRTEPRSATSVPPRVAETLEEGRAMARLVAESFPVPLVDGLRSAATPAARPSQGPSHRKGAPGR</sequence>
<gene>
    <name evidence="3" type="ORF">E1284_16305</name>
</gene>
<feature type="region of interest" description="Disordered" evidence="1">
    <location>
        <begin position="495"/>
        <end position="515"/>
    </location>
</feature>
<evidence type="ECO:0000313" key="4">
    <source>
        <dbReference type="Proteomes" id="UP000295431"/>
    </source>
</evidence>
<dbReference type="Proteomes" id="UP000295431">
    <property type="component" value="Unassembled WGS sequence"/>
</dbReference>